<dbReference type="AlphaFoldDB" id="A0A9Q0BBV7"/>
<keyword evidence="2 6" id="KW-0812">Transmembrane</keyword>
<evidence type="ECO:0000256" key="6">
    <source>
        <dbReference type="SAM" id="Phobius"/>
    </source>
</evidence>
<accession>A0A9Q0BBV7</accession>
<dbReference type="RefSeq" id="XP_051359315.1">
    <property type="nucleotide sequence ID" value="XM_051509747.1"/>
</dbReference>
<dbReference type="InterPro" id="IPR052337">
    <property type="entry name" value="SAT4-like"/>
</dbReference>
<reference evidence="8" key="2">
    <citation type="submission" date="2022-07" db="EMBL/GenBank/DDBJ databases">
        <authorList>
            <person name="Goncalves M.F.M."/>
            <person name="Hilario S."/>
            <person name="Van De Peer Y."/>
            <person name="Esteves A.C."/>
            <person name="Alves A."/>
        </authorList>
    </citation>
    <scope>NUCLEOTIDE SEQUENCE</scope>
    <source>
        <strain evidence="8">MUM 19.33</strain>
    </source>
</reference>
<gene>
    <name evidence="8" type="ORF">J7T54_005365</name>
</gene>
<evidence type="ECO:0000259" key="7">
    <source>
        <dbReference type="Pfam" id="PF20684"/>
    </source>
</evidence>
<evidence type="ECO:0000313" key="9">
    <source>
        <dbReference type="Proteomes" id="UP001055219"/>
    </source>
</evidence>
<dbReference type="InterPro" id="IPR049326">
    <property type="entry name" value="Rhodopsin_dom_fungi"/>
</dbReference>
<protein>
    <recommendedName>
        <fullName evidence="7">Rhodopsin domain-containing protein</fullName>
    </recommendedName>
</protein>
<keyword evidence="4 6" id="KW-0472">Membrane</keyword>
<comment type="similarity">
    <text evidence="5">Belongs to the SAT4 family.</text>
</comment>
<evidence type="ECO:0000256" key="2">
    <source>
        <dbReference type="ARBA" id="ARBA00022692"/>
    </source>
</evidence>
<name>A0A9Q0BBV7_9HYPO</name>
<feature type="transmembrane region" description="Helical" evidence="6">
    <location>
        <begin position="203"/>
        <end position="222"/>
    </location>
</feature>
<dbReference type="GO" id="GO:0016020">
    <property type="term" value="C:membrane"/>
    <property type="evidence" value="ECO:0007669"/>
    <property type="project" value="UniProtKB-SubCell"/>
</dbReference>
<proteinExistence type="inferred from homology"/>
<dbReference type="PANTHER" id="PTHR33048">
    <property type="entry name" value="PTH11-LIKE INTEGRAL MEMBRANE PROTEIN (AFU_ORTHOLOGUE AFUA_5G11245)"/>
    <property type="match status" value="1"/>
</dbReference>
<keyword evidence="3 6" id="KW-1133">Transmembrane helix</keyword>
<evidence type="ECO:0000256" key="4">
    <source>
        <dbReference type="ARBA" id="ARBA00023136"/>
    </source>
</evidence>
<organism evidence="8 9">
    <name type="scientific">Emericellopsis cladophorae</name>
    <dbReference type="NCBI Taxonomy" id="2686198"/>
    <lineage>
        <taxon>Eukaryota</taxon>
        <taxon>Fungi</taxon>
        <taxon>Dikarya</taxon>
        <taxon>Ascomycota</taxon>
        <taxon>Pezizomycotina</taxon>
        <taxon>Sordariomycetes</taxon>
        <taxon>Hypocreomycetidae</taxon>
        <taxon>Hypocreales</taxon>
        <taxon>Bionectriaceae</taxon>
        <taxon>Emericellopsis</taxon>
    </lineage>
</organism>
<comment type="subcellular location">
    <subcellularLocation>
        <location evidence="1">Membrane</location>
        <topology evidence="1">Multi-pass membrane protein</topology>
    </subcellularLocation>
</comment>
<evidence type="ECO:0000256" key="5">
    <source>
        <dbReference type="ARBA" id="ARBA00038359"/>
    </source>
</evidence>
<feature type="transmembrane region" description="Helical" evidence="6">
    <location>
        <begin position="234"/>
        <end position="255"/>
    </location>
</feature>
<comment type="caution">
    <text evidence="8">The sequence shown here is derived from an EMBL/GenBank/DDBJ whole genome shotgun (WGS) entry which is preliminary data.</text>
</comment>
<dbReference type="EMBL" id="JAGIXG020000068">
    <property type="protein sequence ID" value="KAI6778459.1"/>
    <property type="molecule type" value="Genomic_DNA"/>
</dbReference>
<sequence length="324" mass="36110">MALSSDLIFSIIATCLCGTLILFRCVYRAIWRCHIHKTCHRHWRSDDTIMAFALLPLIGRSATILSAYVLNPLQSMSPVSVEEANAVSLTAAQLTANRVLARKLLIPGRICYALFLWCLKLCLLVFYSRFINTLDWGKRAATITWCAWELAPPETLPTCAKAMANLLTMAITNILTDLVLIALPFPMLRNVRLQKKDKIQLSLLFSIGTIVVLITILRLPLILTQSLSQRSRSLWASIEILCACIVANAAFFFTLSRDIQRRHTSHSQGSNIVPAEPVLYLRRISTSSAVGGAHFSSSKASSKGEDRVTALDDMYNDETRIIGR</sequence>
<dbReference type="Proteomes" id="UP001055219">
    <property type="component" value="Unassembled WGS sequence"/>
</dbReference>
<feature type="transmembrane region" description="Helical" evidence="6">
    <location>
        <begin position="7"/>
        <end position="30"/>
    </location>
</feature>
<dbReference type="PANTHER" id="PTHR33048:SF19">
    <property type="entry name" value="MEMBRANE PROTEIN PTH11-LIKE, PUTATIVE (AFU_ORTHOLOGUE AFUA_1G14080)-RELATED"/>
    <property type="match status" value="1"/>
</dbReference>
<dbReference type="Pfam" id="PF20684">
    <property type="entry name" value="Fung_rhodopsin"/>
    <property type="match status" value="1"/>
</dbReference>
<dbReference type="GeneID" id="75831849"/>
<evidence type="ECO:0000256" key="1">
    <source>
        <dbReference type="ARBA" id="ARBA00004141"/>
    </source>
</evidence>
<feature type="transmembrane region" description="Helical" evidence="6">
    <location>
        <begin position="110"/>
        <end position="130"/>
    </location>
</feature>
<feature type="domain" description="Rhodopsin" evidence="7">
    <location>
        <begin position="147"/>
        <end position="248"/>
    </location>
</feature>
<reference evidence="8" key="1">
    <citation type="journal article" date="2021" name="J Fungi (Basel)">
        <title>Genomic and Metabolomic Analyses of the Marine Fungus Emericellopsis cladophorae: Insights into Saltwater Adaptability Mechanisms and Its Biosynthetic Potential.</title>
        <authorList>
            <person name="Goncalves M.F.M."/>
            <person name="Hilario S."/>
            <person name="Van de Peer Y."/>
            <person name="Esteves A.C."/>
            <person name="Alves A."/>
        </authorList>
    </citation>
    <scope>NUCLEOTIDE SEQUENCE</scope>
    <source>
        <strain evidence="8">MUM 19.33</strain>
    </source>
</reference>
<evidence type="ECO:0000313" key="8">
    <source>
        <dbReference type="EMBL" id="KAI6778459.1"/>
    </source>
</evidence>
<keyword evidence="9" id="KW-1185">Reference proteome</keyword>
<feature type="transmembrane region" description="Helical" evidence="6">
    <location>
        <begin position="162"/>
        <end position="183"/>
    </location>
</feature>
<evidence type="ECO:0000256" key="3">
    <source>
        <dbReference type="ARBA" id="ARBA00022989"/>
    </source>
</evidence>
<dbReference type="OrthoDB" id="2988756at2759"/>